<keyword evidence="5" id="KW-1185">Reference proteome</keyword>
<evidence type="ECO:0000256" key="1">
    <source>
        <dbReference type="SAM" id="Coils"/>
    </source>
</evidence>
<dbReference type="GO" id="GO:0005886">
    <property type="term" value="C:plasma membrane"/>
    <property type="evidence" value="ECO:0007669"/>
    <property type="project" value="TreeGrafter"/>
</dbReference>
<dbReference type="STRING" id="454194.PYK22_02344"/>
<evidence type="ECO:0000313" key="5">
    <source>
        <dbReference type="Proteomes" id="UP000031518"/>
    </source>
</evidence>
<evidence type="ECO:0000259" key="3">
    <source>
        <dbReference type="Pfam" id="PF09335"/>
    </source>
</evidence>
<feature type="transmembrane region" description="Helical" evidence="2">
    <location>
        <begin position="128"/>
        <end position="150"/>
    </location>
</feature>
<dbReference type="PANTHER" id="PTHR42709:SF2">
    <property type="entry name" value="INNER MEMBRANE PROTEIN YOHD"/>
    <property type="match status" value="1"/>
</dbReference>
<evidence type="ECO:0000256" key="2">
    <source>
        <dbReference type="SAM" id="Phobius"/>
    </source>
</evidence>
<sequence length="254" mass="28764">MDSQFFYDLVGLYGLYAIFLLTMIEGDITLLLAGVLAHTGFFGEYGFAKVLLVGTLGGSTGDALAYIAGRGFCTSVRDFRFYRAARPRIERLTEKFGPLSILLSKYIYGLRTASCVFYGVGRMPPRRFLPLSLISCFLWVFILSGTGYFFSGAVTSLIGDFHQIGLALLVIVASGILGFYLIERYWLAKKVEEVDPQTVHKLELTAHEKLQEIEQVAQERLHELSHEIQEHLARRRESKREVERLAHQKRKEGK</sequence>
<keyword evidence="2" id="KW-1133">Transmembrane helix</keyword>
<feature type="coiled-coil region" evidence="1">
    <location>
        <begin position="199"/>
        <end position="248"/>
    </location>
</feature>
<dbReference type="EMBL" id="CBXV010000008">
    <property type="protein sequence ID" value="CDM66317.1"/>
    <property type="molecule type" value="Genomic_DNA"/>
</dbReference>
<dbReference type="Pfam" id="PF09335">
    <property type="entry name" value="VTT_dom"/>
    <property type="match status" value="1"/>
</dbReference>
<keyword evidence="2" id="KW-0812">Transmembrane</keyword>
<dbReference type="InterPro" id="IPR051311">
    <property type="entry name" value="DedA_domain"/>
</dbReference>
<dbReference type="InterPro" id="IPR032816">
    <property type="entry name" value="VTT_dom"/>
</dbReference>
<accession>A0A0B6X014</accession>
<dbReference type="RefSeq" id="WP_041977511.1">
    <property type="nucleotide sequence ID" value="NZ_CBXV010000008.1"/>
</dbReference>
<name>A0A0B6X014_9BACT</name>
<feature type="domain" description="VTT" evidence="3">
    <location>
        <begin position="26"/>
        <end position="148"/>
    </location>
</feature>
<protein>
    <submittedName>
        <fullName evidence="4">Uncharacterized membrane-associated protein</fullName>
    </submittedName>
</protein>
<organism evidence="4 5">
    <name type="scientific">Pyrinomonas methylaliphatogenes</name>
    <dbReference type="NCBI Taxonomy" id="454194"/>
    <lineage>
        <taxon>Bacteria</taxon>
        <taxon>Pseudomonadati</taxon>
        <taxon>Acidobacteriota</taxon>
        <taxon>Blastocatellia</taxon>
        <taxon>Blastocatellales</taxon>
        <taxon>Pyrinomonadaceae</taxon>
        <taxon>Pyrinomonas</taxon>
    </lineage>
</organism>
<dbReference type="OrthoDB" id="9813426at2"/>
<keyword evidence="2" id="KW-0472">Membrane</keyword>
<evidence type="ECO:0000313" key="4">
    <source>
        <dbReference type="EMBL" id="CDM66317.1"/>
    </source>
</evidence>
<proteinExistence type="predicted"/>
<dbReference type="AlphaFoldDB" id="A0A0B6X014"/>
<dbReference type="Proteomes" id="UP000031518">
    <property type="component" value="Unassembled WGS sequence"/>
</dbReference>
<feature type="transmembrane region" description="Helical" evidence="2">
    <location>
        <begin position="12"/>
        <end position="37"/>
    </location>
</feature>
<dbReference type="PANTHER" id="PTHR42709">
    <property type="entry name" value="ALKALINE PHOSPHATASE LIKE PROTEIN"/>
    <property type="match status" value="1"/>
</dbReference>
<feature type="transmembrane region" description="Helical" evidence="2">
    <location>
        <begin position="162"/>
        <end position="182"/>
    </location>
</feature>
<gene>
    <name evidence="4" type="ORF">PYK22_02344</name>
</gene>
<reference evidence="4 5" key="1">
    <citation type="submission" date="2013-12" db="EMBL/GenBank/DDBJ databases">
        <authorList>
            <person name="Stott M."/>
        </authorList>
    </citation>
    <scope>NUCLEOTIDE SEQUENCE [LARGE SCALE GENOMIC DNA]</scope>
    <source>
        <strain evidence="4 5">K22</strain>
    </source>
</reference>
<reference evidence="4 5" key="2">
    <citation type="submission" date="2015-01" db="EMBL/GenBank/DDBJ databases">
        <title>Complete genome sequence of Pyrinomonas methylaliphatogenes type strain K22T.</title>
        <authorList>
            <person name="Lee K.C.Y."/>
            <person name="Power J.F."/>
            <person name="Dunfield P.F."/>
            <person name="Morgan X.C."/>
            <person name="Huttenhower C."/>
            <person name="Stott M.B."/>
        </authorList>
    </citation>
    <scope>NUCLEOTIDE SEQUENCE [LARGE SCALE GENOMIC DNA]</scope>
    <source>
        <strain evidence="4 5">K22</strain>
    </source>
</reference>
<keyword evidence="1" id="KW-0175">Coiled coil</keyword>